<protein>
    <submittedName>
        <fullName evidence="1">Uncharacterized protein</fullName>
    </submittedName>
</protein>
<name>A0A448WPA3_9PLAT</name>
<dbReference type="AlphaFoldDB" id="A0A448WPA3"/>
<gene>
    <name evidence="1" type="ORF">PXEA_LOCUS10191</name>
</gene>
<sequence length="394" mass="43239">MADLIGTRFCRVENAINNPLIFLAHQVGAYIFFNNANVEAGFSISPCYPQRYPDPSTLILLRPNRSLAVESVNETEHASGESCTSPCDQKDNLIKVNQLSFQPSSRHPCELSLNPVSSAYNVFLTSTQALTSRLELHTKALLDLAGRGHLSNWIQPSNVELACSTGSISPFHGPNQTLGPISCFANGESSFKGLARHEEEVPFNMHGEEKSSTNLVSSESSPMPLAVSDNHNRAEELSLPVEAQIETIQILNPASRHIDVPLKPEVAPLEDLKTQIKTHSFEANNEKLLEQSLLKNATSKSAVLVDDPLVLRNTMDASPSDTVCKVQTDNNNKFESMVYSSETSGLQDRLKQNLEPVSLQDAWDILNKKFAAIFPELTGSIVVCLNSELLELDV</sequence>
<reference evidence="1" key="1">
    <citation type="submission" date="2018-11" db="EMBL/GenBank/DDBJ databases">
        <authorList>
            <consortium name="Pathogen Informatics"/>
        </authorList>
    </citation>
    <scope>NUCLEOTIDE SEQUENCE</scope>
</reference>
<accession>A0A448WPA3</accession>
<comment type="caution">
    <text evidence="1">The sequence shown here is derived from an EMBL/GenBank/DDBJ whole genome shotgun (WGS) entry which is preliminary data.</text>
</comment>
<evidence type="ECO:0000313" key="2">
    <source>
        <dbReference type="Proteomes" id="UP000784294"/>
    </source>
</evidence>
<dbReference type="Proteomes" id="UP000784294">
    <property type="component" value="Unassembled WGS sequence"/>
</dbReference>
<organism evidence="1 2">
    <name type="scientific">Protopolystoma xenopodis</name>
    <dbReference type="NCBI Taxonomy" id="117903"/>
    <lineage>
        <taxon>Eukaryota</taxon>
        <taxon>Metazoa</taxon>
        <taxon>Spiralia</taxon>
        <taxon>Lophotrochozoa</taxon>
        <taxon>Platyhelminthes</taxon>
        <taxon>Monogenea</taxon>
        <taxon>Polyopisthocotylea</taxon>
        <taxon>Polystomatidea</taxon>
        <taxon>Polystomatidae</taxon>
        <taxon>Protopolystoma</taxon>
    </lineage>
</organism>
<proteinExistence type="predicted"/>
<dbReference type="EMBL" id="CAAALY010029711">
    <property type="protein sequence ID" value="VEL16751.1"/>
    <property type="molecule type" value="Genomic_DNA"/>
</dbReference>
<evidence type="ECO:0000313" key="1">
    <source>
        <dbReference type="EMBL" id="VEL16751.1"/>
    </source>
</evidence>
<keyword evidence="2" id="KW-1185">Reference proteome</keyword>